<accession>A0ABX2IDZ1</accession>
<evidence type="ECO:0000259" key="7">
    <source>
        <dbReference type="Pfam" id="PF17287"/>
    </source>
</evidence>
<dbReference type="InterPro" id="IPR051544">
    <property type="entry name" value="TPS_OM_transporter"/>
</dbReference>
<protein>
    <submittedName>
        <fullName evidence="8">ShlB/FhaC/HecB family hemolysin secretion/activation protein</fullName>
    </submittedName>
</protein>
<evidence type="ECO:0000313" key="8">
    <source>
        <dbReference type="EMBL" id="NSL54557.1"/>
    </source>
</evidence>
<feature type="domain" description="ShlB POTRA" evidence="7">
    <location>
        <begin position="141"/>
        <end position="193"/>
    </location>
</feature>
<dbReference type="InterPro" id="IPR013686">
    <property type="entry name" value="Polypept-transport_assoc_ShlB"/>
</dbReference>
<dbReference type="InterPro" id="IPR035251">
    <property type="entry name" value="ShlB_POTRA"/>
</dbReference>
<dbReference type="Pfam" id="PF08479">
    <property type="entry name" value="POTRA_2"/>
    <property type="match status" value="1"/>
</dbReference>
<evidence type="ECO:0000256" key="1">
    <source>
        <dbReference type="ARBA" id="ARBA00022452"/>
    </source>
</evidence>
<feature type="region of interest" description="Disordered" evidence="4">
    <location>
        <begin position="29"/>
        <end position="48"/>
    </location>
</feature>
<dbReference type="PIRSF" id="PIRSF029745">
    <property type="entry name" value="FhaC"/>
    <property type="match status" value="1"/>
</dbReference>
<dbReference type="PANTHER" id="PTHR34597:SF3">
    <property type="entry name" value="OUTER MEMBRANE TRANSPORTER CDIB"/>
    <property type="match status" value="1"/>
</dbReference>
<evidence type="ECO:0000256" key="4">
    <source>
        <dbReference type="SAM" id="MobiDB-lite"/>
    </source>
</evidence>
<keyword evidence="9" id="KW-1185">Reference proteome</keyword>
<evidence type="ECO:0000259" key="5">
    <source>
        <dbReference type="Pfam" id="PF03865"/>
    </source>
</evidence>
<organism evidence="8 9">
    <name type="scientific">Uliginosibacterium aquaticum</name>
    <dbReference type="NCBI Taxonomy" id="2731212"/>
    <lineage>
        <taxon>Bacteria</taxon>
        <taxon>Pseudomonadati</taxon>
        <taxon>Pseudomonadota</taxon>
        <taxon>Betaproteobacteria</taxon>
        <taxon>Rhodocyclales</taxon>
        <taxon>Zoogloeaceae</taxon>
        <taxon>Uliginosibacterium</taxon>
    </lineage>
</organism>
<reference evidence="8 9" key="1">
    <citation type="submission" date="2020-06" db="EMBL/GenBank/DDBJ databases">
        <title>Draft genome of Uliginosibacterium sp. IMCC34675.</title>
        <authorList>
            <person name="Song J."/>
        </authorList>
    </citation>
    <scope>NUCLEOTIDE SEQUENCE [LARGE SCALE GENOMIC DNA]</scope>
    <source>
        <strain evidence="8 9">IMCC34675</strain>
    </source>
</reference>
<dbReference type="InterPro" id="IPR027282">
    <property type="entry name" value="TPS"/>
</dbReference>
<keyword evidence="1" id="KW-0472">Membrane</keyword>
<dbReference type="InterPro" id="IPR005565">
    <property type="entry name" value="Hemolysn_activator_HlyB_C"/>
</dbReference>
<name>A0ABX2IDZ1_9RHOO</name>
<feature type="compositionally biased region" description="Basic and acidic residues" evidence="4">
    <location>
        <begin position="29"/>
        <end position="40"/>
    </location>
</feature>
<keyword evidence="3" id="KW-0998">Cell outer membrane</keyword>
<dbReference type="Pfam" id="PF03865">
    <property type="entry name" value="ShlB"/>
    <property type="match status" value="1"/>
</dbReference>
<keyword evidence="1" id="KW-1134">Transmembrane beta strand</keyword>
<evidence type="ECO:0000259" key="6">
    <source>
        <dbReference type="Pfam" id="PF08479"/>
    </source>
</evidence>
<evidence type="ECO:0000256" key="3">
    <source>
        <dbReference type="ARBA" id="ARBA00023237"/>
    </source>
</evidence>
<dbReference type="Gene3D" id="3.10.20.310">
    <property type="entry name" value="membrane protein fhac"/>
    <property type="match status" value="1"/>
</dbReference>
<dbReference type="EMBL" id="JABCSC020000001">
    <property type="protein sequence ID" value="NSL54557.1"/>
    <property type="molecule type" value="Genomic_DNA"/>
</dbReference>
<proteinExistence type="predicted"/>
<gene>
    <name evidence="8" type="ORF">HJ583_005945</name>
</gene>
<dbReference type="Gene3D" id="2.40.160.50">
    <property type="entry name" value="membrane protein fhac: a member of the omp85/tpsb transporter family"/>
    <property type="match status" value="1"/>
</dbReference>
<dbReference type="Pfam" id="PF17287">
    <property type="entry name" value="POTRA_3"/>
    <property type="match status" value="1"/>
</dbReference>
<evidence type="ECO:0000256" key="2">
    <source>
        <dbReference type="ARBA" id="ARBA00022692"/>
    </source>
</evidence>
<feature type="domain" description="Polypeptide-transport-associated ShlB-type" evidence="6">
    <location>
        <begin position="60"/>
        <end position="139"/>
    </location>
</feature>
<keyword evidence="2" id="KW-0812">Transmembrane</keyword>
<feature type="domain" description="Haemolysin activator HlyB C-terminal" evidence="5">
    <location>
        <begin position="202"/>
        <end position="517"/>
    </location>
</feature>
<dbReference type="Proteomes" id="UP000778523">
    <property type="component" value="Unassembled WGS sequence"/>
</dbReference>
<evidence type="ECO:0000313" key="9">
    <source>
        <dbReference type="Proteomes" id="UP000778523"/>
    </source>
</evidence>
<dbReference type="RefSeq" id="WP_170021039.1">
    <property type="nucleotide sequence ID" value="NZ_JABCSC020000001.1"/>
</dbReference>
<comment type="caution">
    <text evidence="8">The sequence shown here is derived from an EMBL/GenBank/DDBJ whole genome shotgun (WGS) entry which is preliminary data.</text>
</comment>
<dbReference type="PANTHER" id="PTHR34597">
    <property type="entry name" value="SLR1661 PROTEIN"/>
    <property type="match status" value="1"/>
</dbReference>
<sequence>MSVASFAQIPVDVDRNAREQLLRQERERALREEQEQRPDVRLNPPKLDAGGVIPDEVPCFPIDRIRLSGEGAEGFDWALSSASEPGDLATGRCLGAQGVNVVMSRIQNAIVKRGFITTRVLAGDQDLKRRELVLTIVPGRLSQIRFDGAELPVSAENAIPLASGDLLQLRAIEQGLENFKRVPTVDADIQIVPATGSQALAGESDLLVSWKQARKFRLSLTADDAGSRATGKNQGAATLSLDNPLTLSDLFYVSYNHALAPLNSDGRSTDGYSVHYSLPIGFWTLSSNFSDSNYSQTVAGASQAYVYSGKSQNAEIKLGRILLRNATSKTSAAMRGWSRAASSFVDDTEILVQKRRTAGWGAELNHRAFLGKSTLDMTFDYRRGTGAMTSLEAPEESLGQGTSRMELMGFNAQLDIPFSVAEQRLRYMGSWRQQWNRTPLTSQDRLSIGNRYTVRGFDGELTLMGERGFVSRNEFALSLGALASEGYWALDYGRVMGFPTADQLGRSLLGTAIGLRGALKGVSYDVFVGAPVDKPSQFKTAGVTAGFNLAWSY</sequence>